<sequence length="111" mass="12074">MIDSPNPPKRRKLESPRTPLSATTGILKRPTRSGSLHTALTDAARTPNGIVGAGTNGTKPLTESPLHNGTNSRKHKLEDSRDEPDPYDDIERAYTAMTPAKKLRECLAEVS</sequence>
<proteinExistence type="predicted"/>
<dbReference type="Proteomes" id="UP000308768">
    <property type="component" value="Unassembled WGS sequence"/>
</dbReference>
<name>A0A4U0Y1A7_9PEZI</name>
<feature type="compositionally biased region" description="Polar residues" evidence="1">
    <location>
        <begin position="56"/>
        <end position="71"/>
    </location>
</feature>
<organism evidence="2 3">
    <name type="scientific">Cryomyces minteri</name>
    <dbReference type="NCBI Taxonomy" id="331657"/>
    <lineage>
        <taxon>Eukaryota</taxon>
        <taxon>Fungi</taxon>
        <taxon>Dikarya</taxon>
        <taxon>Ascomycota</taxon>
        <taxon>Pezizomycotina</taxon>
        <taxon>Dothideomycetes</taxon>
        <taxon>Dothideomycetes incertae sedis</taxon>
        <taxon>Cryomyces</taxon>
    </lineage>
</organism>
<evidence type="ECO:0000256" key="1">
    <source>
        <dbReference type="SAM" id="MobiDB-lite"/>
    </source>
</evidence>
<protein>
    <submittedName>
        <fullName evidence="2">Uncharacterized protein</fullName>
    </submittedName>
</protein>
<evidence type="ECO:0000313" key="3">
    <source>
        <dbReference type="Proteomes" id="UP000308768"/>
    </source>
</evidence>
<accession>A0A4U0Y1A7</accession>
<evidence type="ECO:0000313" key="2">
    <source>
        <dbReference type="EMBL" id="TKA81813.1"/>
    </source>
</evidence>
<feature type="region of interest" description="Disordered" evidence="1">
    <location>
        <begin position="1"/>
        <end position="88"/>
    </location>
</feature>
<dbReference type="AlphaFoldDB" id="A0A4U0Y1A7"/>
<dbReference type="EMBL" id="NAJN01000014">
    <property type="protein sequence ID" value="TKA81813.1"/>
    <property type="molecule type" value="Genomic_DNA"/>
</dbReference>
<gene>
    <name evidence="2" type="ORF">B0A49_00577</name>
</gene>
<reference evidence="2 3" key="1">
    <citation type="submission" date="2017-03" db="EMBL/GenBank/DDBJ databases">
        <title>Genomes of endolithic fungi from Antarctica.</title>
        <authorList>
            <person name="Coleine C."/>
            <person name="Masonjones S."/>
            <person name="Stajich J.E."/>
        </authorList>
    </citation>
    <scope>NUCLEOTIDE SEQUENCE [LARGE SCALE GENOMIC DNA]</scope>
    <source>
        <strain evidence="2 3">CCFEE 5187</strain>
    </source>
</reference>
<keyword evidence="3" id="KW-1185">Reference proteome</keyword>
<comment type="caution">
    <text evidence="2">The sequence shown here is derived from an EMBL/GenBank/DDBJ whole genome shotgun (WGS) entry which is preliminary data.</text>
</comment>